<dbReference type="EMBL" id="MFSP01000086">
    <property type="protein sequence ID" value="OGI66499.1"/>
    <property type="molecule type" value="Genomic_DNA"/>
</dbReference>
<organism evidence="1 2">
    <name type="scientific">Candidatus Muproteobacteria bacterium RBG_16_60_9</name>
    <dbReference type="NCBI Taxonomy" id="1817755"/>
    <lineage>
        <taxon>Bacteria</taxon>
        <taxon>Pseudomonadati</taxon>
        <taxon>Pseudomonadota</taxon>
        <taxon>Candidatus Muproteobacteria</taxon>
    </lineage>
</organism>
<dbReference type="AlphaFoldDB" id="A0A1F6VA93"/>
<dbReference type="Gene3D" id="2.40.30.10">
    <property type="entry name" value="Translation factors"/>
    <property type="match status" value="1"/>
</dbReference>
<comment type="caution">
    <text evidence="1">The sequence shown here is derived from an EMBL/GenBank/DDBJ whole genome shotgun (WGS) entry which is preliminary data.</text>
</comment>
<protein>
    <recommendedName>
        <fullName evidence="3">Translation elongation factor-like protein</fullName>
    </recommendedName>
</protein>
<evidence type="ECO:0000313" key="2">
    <source>
        <dbReference type="Proteomes" id="UP000179076"/>
    </source>
</evidence>
<dbReference type="Proteomes" id="UP000179076">
    <property type="component" value="Unassembled WGS sequence"/>
</dbReference>
<name>A0A1F6VA93_9PROT</name>
<sequence length="97" mass="10580">MAVAVKSAAPSTPPAGPRIGIVTHYFTHLSVAIVLLESGGLREGDMVHIKGHTSDFKQRVESMELDRVHVNEARAGQSVGLRVKEHAREHDVVYKVT</sequence>
<dbReference type="InterPro" id="IPR009000">
    <property type="entry name" value="Transl_B-barrel_sf"/>
</dbReference>
<evidence type="ECO:0000313" key="1">
    <source>
        <dbReference type="EMBL" id="OGI66499.1"/>
    </source>
</evidence>
<reference evidence="1 2" key="1">
    <citation type="journal article" date="2016" name="Nat. Commun.">
        <title>Thousands of microbial genomes shed light on interconnected biogeochemical processes in an aquifer system.</title>
        <authorList>
            <person name="Anantharaman K."/>
            <person name="Brown C.T."/>
            <person name="Hug L.A."/>
            <person name="Sharon I."/>
            <person name="Castelle C.J."/>
            <person name="Probst A.J."/>
            <person name="Thomas B.C."/>
            <person name="Singh A."/>
            <person name="Wilkins M.J."/>
            <person name="Karaoz U."/>
            <person name="Brodie E.L."/>
            <person name="Williams K.H."/>
            <person name="Hubbard S.S."/>
            <person name="Banfield J.F."/>
        </authorList>
    </citation>
    <scope>NUCLEOTIDE SEQUENCE [LARGE SCALE GENOMIC DNA]</scope>
</reference>
<gene>
    <name evidence="1" type="ORF">A2W18_00435</name>
</gene>
<proteinExistence type="predicted"/>
<dbReference type="SUPFAM" id="SSF50447">
    <property type="entry name" value="Translation proteins"/>
    <property type="match status" value="1"/>
</dbReference>
<accession>A0A1F6VA93</accession>
<evidence type="ECO:0008006" key="3">
    <source>
        <dbReference type="Google" id="ProtNLM"/>
    </source>
</evidence>